<dbReference type="Proteomes" id="UP001434883">
    <property type="component" value="Unassembled WGS sequence"/>
</dbReference>
<keyword evidence="1" id="KW-0472">Membrane</keyword>
<comment type="caution">
    <text evidence="2">The sequence shown here is derived from an EMBL/GenBank/DDBJ whole genome shotgun (WGS) entry which is preliminary data.</text>
</comment>
<feature type="transmembrane region" description="Helical" evidence="1">
    <location>
        <begin position="15"/>
        <end position="33"/>
    </location>
</feature>
<gene>
    <name evidence="2" type="ORF">XENOCAPTIV_008690</name>
</gene>
<sequence>MVIVLTSVGLPPDDITLIVAIDWILTFKTVAVFSRNAWTRRFSYCCGLQVLARGRHTPSTITSVRCEGPGLESDSVPSDHRVCNRRRTRVGFSFLLYDQLILPDVSFRWGITLRFIQLVGKTLRTAVVSPRT</sequence>
<evidence type="ECO:0000313" key="3">
    <source>
        <dbReference type="Proteomes" id="UP001434883"/>
    </source>
</evidence>
<accession>A0ABV0Q9Q2</accession>
<protein>
    <submittedName>
        <fullName evidence="2">Uncharacterized protein</fullName>
    </submittedName>
</protein>
<dbReference type="EMBL" id="JAHRIN010002024">
    <property type="protein sequence ID" value="MEQ2192216.1"/>
    <property type="molecule type" value="Genomic_DNA"/>
</dbReference>
<keyword evidence="1" id="KW-0812">Transmembrane</keyword>
<evidence type="ECO:0000256" key="1">
    <source>
        <dbReference type="SAM" id="Phobius"/>
    </source>
</evidence>
<organism evidence="2 3">
    <name type="scientific">Xenoophorus captivus</name>
    <dbReference type="NCBI Taxonomy" id="1517983"/>
    <lineage>
        <taxon>Eukaryota</taxon>
        <taxon>Metazoa</taxon>
        <taxon>Chordata</taxon>
        <taxon>Craniata</taxon>
        <taxon>Vertebrata</taxon>
        <taxon>Euteleostomi</taxon>
        <taxon>Actinopterygii</taxon>
        <taxon>Neopterygii</taxon>
        <taxon>Teleostei</taxon>
        <taxon>Neoteleostei</taxon>
        <taxon>Acanthomorphata</taxon>
        <taxon>Ovalentaria</taxon>
        <taxon>Atherinomorphae</taxon>
        <taxon>Cyprinodontiformes</taxon>
        <taxon>Goodeidae</taxon>
        <taxon>Xenoophorus</taxon>
    </lineage>
</organism>
<keyword evidence="1" id="KW-1133">Transmembrane helix</keyword>
<proteinExistence type="predicted"/>
<keyword evidence="3" id="KW-1185">Reference proteome</keyword>
<reference evidence="2 3" key="1">
    <citation type="submission" date="2021-06" db="EMBL/GenBank/DDBJ databases">
        <authorList>
            <person name="Palmer J.M."/>
        </authorList>
    </citation>
    <scope>NUCLEOTIDE SEQUENCE [LARGE SCALE GENOMIC DNA]</scope>
    <source>
        <strain evidence="2 3">XC_2019</strain>
        <tissue evidence="2">Muscle</tissue>
    </source>
</reference>
<evidence type="ECO:0000313" key="2">
    <source>
        <dbReference type="EMBL" id="MEQ2192216.1"/>
    </source>
</evidence>
<name>A0ABV0Q9Q2_9TELE</name>